<dbReference type="GO" id="GO:0016020">
    <property type="term" value="C:membrane"/>
    <property type="evidence" value="ECO:0007669"/>
    <property type="project" value="UniProtKB-SubCell"/>
</dbReference>
<reference evidence="8 9" key="1">
    <citation type="submission" date="2016-06" db="EMBL/GenBank/DDBJ databases">
        <authorList>
            <person name="Rodrigo-Torres L."/>
            <person name="Arahal D.R."/>
        </authorList>
    </citation>
    <scope>NUCLEOTIDE SEQUENCE [LARGE SCALE GENOMIC DNA]</scope>
    <source>
        <strain evidence="8 9">CECT 5116</strain>
    </source>
</reference>
<dbReference type="Gene3D" id="3.30.450.20">
    <property type="entry name" value="PAS domain"/>
    <property type="match status" value="2"/>
</dbReference>
<dbReference type="OrthoDB" id="9765776at2"/>
<keyword evidence="2 4" id="KW-0807">Transducer</keyword>
<proteinExistence type="inferred from homology"/>
<accession>A0A1C3JNC2</accession>
<dbReference type="Gene3D" id="1.10.287.950">
    <property type="entry name" value="Methyl-accepting chemotaxis protein"/>
    <property type="match status" value="1"/>
</dbReference>
<dbReference type="PROSITE" id="PS50113">
    <property type="entry name" value="PAC"/>
    <property type="match status" value="1"/>
</dbReference>
<dbReference type="Proteomes" id="UP000092871">
    <property type="component" value="Unassembled WGS sequence"/>
</dbReference>
<dbReference type="Pfam" id="PF00015">
    <property type="entry name" value="MCPsignal"/>
    <property type="match status" value="1"/>
</dbReference>
<dbReference type="EMBL" id="FLRB01000006">
    <property type="protein sequence ID" value="SBT20341.1"/>
    <property type="molecule type" value="Genomic_DNA"/>
</dbReference>
<evidence type="ECO:0000256" key="2">
    <source>
        <dbReference type="ARBA" id="ARBA00023224"/>
    </source>
</evidence>
<dbReference type="InterPro" id="IPR000014">
    <property type="entry name" value="PAS"/>
</dbReference>
<dbReference type="Pfam" id="PF08447">
    <property type="entry name" value="PAS_3"/>
    <property type="match status" value="1"/>
</dbReference>
<dbReference type="GO" id="GO:0004888">
    <property type="term" value="F:transmembrane signaling receptor activity"/>
    <property type="evidence" value="ECO:0007669"/>
    <property type="project" value="InterPro"/>
</dbReference>
<dbReference type="AlphaFoldDB" id="A0A1C3JNC2"/>
<evidence type="ECO:0000313" key="10">
    <source>
        <dbReference type="Proteomes" id="UP000092871"/>
    </source>
</evidence>
<organism evidence="7 10">
    <name type="scientific">Marinomonas gallaica</name>
    <dbReference type="NCBI Taxonomy" id="1806667"/>
    <lineage>
        <taxon>Bacteria</taxon>
        <taxon>Pseudomonadati</taxon>
        <taxon>Pseudomonadota</taxon>
        <taxon>Gammaproteobacteria</taxon>
        <taxon>Oceanospirillales</taxon>
        <taxon>Oceanospirillaceae</taxon>
        <taxon>Marinomonas</taxon>
    </lineage>
</organism>
<evidence type="ECO:0000313" key="8">
    <source>
        <dbReference type="EMBL" id="SBT20341.1"/>
    </source>
</evidence>
<gene>
    <name evidence="7" type="primary">bdlA_1</name>
    <name evidence="8" type="synonym">bdlA_2</name>
    <name evidence="7" type="ORF">MGA5115_00706</name>
    <name evidence="8" type="ORF">MGA5116_00924</name>
</gene>
<evidence type="ECO:0000256" key="4">
    <source>
        <dbReference type="PROSITE-ProRule" id="PRU00284"/>
    </source>
</evidence>
<dbReference type="SUPFAM" id="SSF58104">
    <property type="entry name" value="Methyl-accepting chemotaxis protein (MCP) signaling domain"/>
    <property type="match status" value="1"/>
</dbReference>
<dbReference type="PANTHER" id="PTHR32089:SF112">
    <property type="entry name" value="LYSOZYME-LIKE PROTEIN-RELATED"/>
    <property type="match status" value="1"/>
</dbReference>
<dbReference type="PROSITE" id="PS50111">
    <property type="entry name" value="CHEMOTAXIS_TRANSDUC_2"/>
    <property type="match status" value="1"/>
</dbReference>
<evidence type="ECO:0000256" key="3">
    <source>
        <dbReference type="ARBA" id="ARBA00029447"/>
    </source>
</evidence>
<reference evidence="7 10" key="2">
    <citation type="submission" date="2016-06" db="EMBL/GenBank/DDBJ databases">
        <authorList>
            <person name="Kjaerup R.B."/>
            <person name="Dalgaard T.S."/>
            <person name="Juul-Madsen H.R."/>
        </authorList>
    </citation>
    <scope>NUCLEOTIDE SEQUENCE [LARGE SCALE GENOMIC DNA]</scope>
    <source>
        <strain evidence="7 10">CECT 5115</strain>
    </source>
</reference>
<feature type="domain" description="PAC" evidence="6">
    <location>
        <begin position="212"/>
        <end position="264"/>
    </location>
</feature>
<protein>
    <submittedName>
        <fullName evidence="7">Biofilm dispersion protein BdlA</fullName>
    </submittedName>
</protein>
<dbReference type="CDD" id="cd00130">
    <property type="entry name" value="PAS"/>
    <property type="match status" value="2"/>
</dbReference>
<dbReference type="InterPro" id="IPR013656">
    <property type="entry name" value="PAS_4"/>
</dbReference>
<dbReference type="NCBIfam" id="TIGR00229">
    <property type="entry name" value="sensory_box"/>
    <property type="match status" value="2"/>
</dbReference>
<dbReference type="InterPro" id="IPR013655">
    <property type="entry name" value="PAS_fold_3"/>
</dbReference>
<dbReference type="InterPro" id="IPR000700">
    <property type="entry name" value="PAS-assoc_C"/>
</dbReference>
<sequence length="437" mass="48602">MFGFKRSEAISDTSIVKDDNADFINSLNEYCATISFTPEGVILDANPLFLKAIGYSLDEIQGKHHRIFCQTQEADSIEYASFWKQLLEGKSQKGQFLRRRKDGSNLWIEATYFPIKQNGRVVKVFKIANDITCEKVRTQAQDALLNAIDKSNATIEFQPDGTVISANQNFIKAMGYRSIRDIQGKHHRIFCHDAFYKQHPHFWQELAAGQTKTGLFQRKRQNGSDIWIEATYNPVYTPDGDIIRIVKVATDVTERVESQRSVREAANMAYQSTRKTAEDSAQGADLLRQSVDSSNLIIQQVTQSDQLIEKLNHQSEEIGKIVTTIGAIAEQTNLLALNAAIEAARAGENGRGFAVVADEVRTLAARTSTSTSEIESMVSKNTNLVGEVRISMQSVTNHVTTSEQLINDASSIINSILEGANEAYLTIGDLVTKAEKP</sequence>
<dbReference type="RefSeq" id="WP_067031947.1">
    <property type="nucleotide sequence ID" value="NZ_FLRA01000003.1"/>
</dbReference>
<dbReference type="EMBL" id="FLRA01000003">
    <property type="protein sequence ID" value="SBT16625.1"/>
    <property type="molecule type" value="Genomic_DNA"/>
</dbReference>
<comment type="subcellular location">
    <subcellularLocation>
        <location evidence="1">Membrane</location>
    </subcellularLocation>
</comment>
<evidence type="ECO:0000259" key="6">
    <source>
        <dbReference type="PROSITE" id="PS50113"/>
    </source>
</evidence>
<evidence type="ECO:0000313" key="9">
    <source>
        <dbReference type="Proteomes" id="UP000092840"/>
    </source>
</evidence>
<dbReference type="PRINTS" id="PR00260">
    <property type="entry name" value="CHEMTRNSDUCR"/>
</dbReference>
<dbReference type="SMART" id="SM00086">
    <property type="entry name" value="PAC"/>
    <property type="match status" value="2"/>
</dbReference>
<keyword evidence="9" id="KW-1185">Reference proteome</keyword>
<dbReference type="SUPFAM" id="SSF55785">
    <property type="entry name" value="PYP-like sensor domain (PAS domain)"/>
    <property type="match status" value="2"/>
</dbReference>
<dbReference type="InterPro" id="IPR004090">
    <property type="entry name" value="Chemotax_Me-accpt_rcpt"/>
</dbReference>
<dbReference type="PANTHER" id="PTHR32089">
    <property type="entry name" value="METHYL-ACCEPTING CHEMOTAXIS PROTEIN MCPB"/>
    <property type="match status" value="1"/>
</dbReference>
<evidence type="ECO:0000256" key="1">
    <source>
        <dbReference type="ARBA" id="ARBA00004370"/>
    </source>
</evidence>
<dbReference type="GO" id="GO:0006935">
    <property type="term" value="P:chemotaxis"/>
    <property type="evidence" value="ECO:0007669"/>
    <property type="project" value="InterPro"/>
</dbReference>
<feature type="domain" description="Methyl-accepting transducer" evidence="5">
    <location>
        <begin position="244"/>
        <end position="437"/>
    </location>
</feature>
<dbReference type="Pfam" id="PF08448">
    <property type="entry name" value="PAS_4"/>
    <property type="match status" value="1"/>
</dbReference>
<evidence type="ECO:0000259" key="5">
    <source>
        <dbReference type="PROSITE" id="PS50111"/>
    </source>
</evidence>
<dbReference type="SMART" id="SM00283">
    <property type="entry name" value="MA"/>
    <property type="match status" value="1"/>
</dbReference>
<name>A0A1C3JNC2_9GAMM</name>
<evidence type="ECO:0000313" key="7">
    <source>
        <dbReference type="EMBL" id="SBT16625.1"/>
    </source>
</evidence>
<dbReference type="Proteomes" id="UP000092840">
    <property type="component" value="Unassembled WGS sequence"/>
</dbReference>
<dbReference type="GO" id="GO:0007165">
    <property type="term" value="P:signal transduction"/>
    <property type="evidence" value="ECO:0007669"/>
    <property type="project" value="UniProtKB-KW"/>
</dbReference>
<dbReference type="InterPro" id="IPR035965">
    <property type="entry name" value="PAS-like_dom_sf"/>
</dbReference>
<comment type="similarity">
    <text evidence="3">Belongs to the methyl-accepting chemotaxis (MCP) protein family.</text>
</comment>
<dbReference type="InterPro" id="IPR001610">
    <property type="entry name" value="PAC"/>
</dbReference>
<dbReference type="InterPro" id="IPR004089">
    <property type="entry name" value="MCPsignal_dom"/>
</dbReference>